<keyword evidence="8" id="KW-0503">Monooxygenase</keyword>
<evidence type="ECO:0000313" key="8">
    <source>
        <dbReference type="EMBL" id="PNG24925.1"/>
    </source>
</evidence>
<dbReference type="Proteomes" id="UP000236286">
    <property type="component" value="Unassembled WGS sequence"/>
</dbReference>
<dbReference type="CDD" id="cd03469">
    <property type="entry name" value="Rieske_RO_Alpha_N"/>
    <property type="match status" value="1"/>
</dbReference>
<evidence type="ECO:0000256" key="4">
    <source>
        <dbReference type="ARBA" id="ARBA00023002"/>
    </source>
</evidence>
<dbReference type="GO" id="GO:0005506">
    <property type="term" value="F:iron ion binding"/>
    <property type="evidence" value="ECO:0007669"/>
    <property type="project" value="InterPro"/>
</dbReference>
<evidence type="ECO:0000256" key="2">
    <source>
        <dbReference type="ARBA" id="ARBA00022714"/>
    </source>
</evidence>
<dbReference type="Gene3D" id="3.90.380.10">
    <property type="entry name" value="Naphthalene 1,2-dioxygenase Alpha Subunit, Chain A, domain 1"/>
    <property type="match status" value="1"/>
</dbReference>
<evidence type="ECO:0000256" key="3">
    <source>
        <dbReference type="ARBA" id="ARBA00022723"/>
    </source>
</evidence>
<evidence type="ECO:0000256" key="1">
    <source>
        <dbReference type="ARBA" id="ARBA00008751"/>
    </source>
</evidence>
<dbReference type="PROSITE" id="PS51296">
    <property type="entry name" value="RIESKE"/>
    <property type="match status" value="1"/>
</dbReference>
<dbReference type="SUPFAM" id="SSF55961">
    <property type="entry name" value="Bet v1-like"/>
    <property type="match status" value="1"/>
</dbReference>
<keyword evidence="4" id="KW-0560">Oxidoreductase</keyword>
<comment type="similarity">
    <text evidence="1">Belongs to the bacterial ring-hydroxylating dioxygenase alpha subunit family.</text>
</comment>
<dbReference type="Gene3D" id="2.102.10.10">
    <property type="entry name" value="Rieske [2Fe-2S] iron-sulphur domain"/>
    <property type="match status" value="1"/>
</dbReference>
<protein>
    <submittedName>
        <fullName evidence="8">Methanesulfonate monooxygenase</fullName>
    </submittedName>
</protein>
<keyword evidence="2" id="KW-0001">2Fe-2S</keyword>
<dbReference type="RefSeq" id="WP_102844808.1">
    <property type="nucleotide sequence ID" value="NZ_PDZR01000022.1"/>
</dbReference>
<evidence type="ECO:0000256" key="5">
    <source>
        <dbReference type="ARBA" id="ARBA00023004"/>
    </source>
</evidence>
<dbReference type="OrthoDB" id="7456916at2"/>
<dbReference type="PRINTS" id="PR00090">
    <property type="entry name" value="RNGDIOXGNASE"/>
</dbReference>
<accession>A0A2J7TDS4</accession>
<dbReference type="GO" id="GO:0051537">
    <property type="term" value="F:2 iron, 2 sulfur cluster binding"/>
    <property type="evidence" value="ECO:0007669"/>
    <property type="project" value="UniProtKB-KW"/>
</dbReference>
<name>A0A2J7TDS4_METSI</name>
<keyword evidence="6" id="KW-0411">Iron-sulfur</keyword>
<proteinExistence type="inferred from homology"/>
<organism evidence="8 9">
    <name type="scientific">Methylocella silvestris</name>
    <dbReference type="NCBI Taxonomy" id="199596"/>
    <lineage>
        <taxon>Bacteria</taxon>
        <taxon>Pseudomonadati</taxon>
        <taxon>Pseudomonadota</taxon>
        <taxon>Alphaproteobacteria</taxon>
        <taxon>Hyphomicrobiales</taxon>
        <taxon>Beijerinckiaceae</taxon>
        <taxon>Methylocella</taxon>
    </lineage>
</organism>
<dbReference type="InterPro" id="IPR036922">
    <property type="entry name" value="Rieske_2Fe-2S_sf"/>
</dbReference>
<gene>
    <name evidence="8" type="ORF">CR492_16385</name>
</gene>
<evidence type="ECO:0000259" key="7">
    <source>
        <dbReference type="PROSITE" id="PS51296"/>
    </source>
</evidence>
<reference evidence="8 9" key="1">
    <citation type="submission" date="2017-10" db="EMBL/GenBank/DDBJ databases">
        <title>Genome announcement of Methylocella silvestris TVC from permafrost.</title>
        <authorList>
            <person name="Wang J."/>
            <person name="Geng K."/>
            <person name="Ul-Haque F."/>
            <person name="Crombie A.T."/>
            <person name="Street L.E."/>
            <person name="Wookey P.A."/>
            <person name="Murrell J.C."/>
            <person name="Pratscher J."/>
        </authorList>
    </citation>
    <scope>NUCLEOTIDE SEQUENCE [LARGE SCALE GENOMIC DNA]</scope>
    <source>
        <strain evidence="8 9">TVC</strain>
    </source>
</reference>
<dbReference type="GO" id="GO:0004497">
    <property type="term" value="F:monooxygenase activity"/>
    <property type="evidence" value="ECO:0007669"/>
    <property type="project" value="UniProtKB-KW"/>
</dbReference>
<evidence type="ECO:0000256" key="6">
    <source>
        <dbReference type="ARBA" id="ARBA00023014"/>
    </source>
</evidence>
<feature type="domain" description="Rieske" evidence="7">
    <location>
        <begin position="44"/>
        <end position="163"/>
    </location>
</feature>
<evidence type="ECO:0000313" key="9">
    <source>
        <dbReference type="Proteomes" id="UP000236286"/>
    </source>
</evidence>
<dbReference type="InterPro" id="IPR001663">
    <property type="entry name" value="Rng_hydr_dOase-A"/>
</dbReference>
<dbReference type="Pfam" id="PF00848">
    <property type="entry name" value="Ring_hydroxyl_A"/>
    <property type="match status" value="1"/>
</dbReference>
<dbReference type="InterPro" id="IPR017941">
    <property type="entry name" value="Rieske_2Fe-2S"/>
</dbReference>
<sequence>MVAKTHEQWLANPPLASGEWIDSRIYSDQGIFEEELDKIFKHTWIPVCHESELAKPYDFRTTSIAREPIIVTRGPDNVVRAFLNVCPHRGMLIERRPSGSFMEAQPSGNPKRMTCMFHAWQFDMKGNCVYISREKEGFQDRLTKEDVGLRRLRCEVKFGGFVWVNLDDNPVASLEDWAADAFGALRKTLDAEPLEVFHYHKAIVSTNYKLWHDTNCEFYHDFMHYHNRVTGFNDAYFARKNEAFNHGHIQVGTFEVNYDQYEGFESRAGLSFPHLPPNQWYMVDLFPGMNFNLRGSALRCDIVTPIGPNKVMIEFRGLGLKKDTPEERETRINHHNSIWGPFGRNLHEDLIGVTGQGSTTLPGSESRRVLHGRHENQTIHDENGMRHYYEEWSRWMNRMASDPSKPFTAERHVEVAAAE</sequence>
<keyword evidence="3" id="KW-0479">Metal-binding</keyword>
<comment type="caution">
    <text evidence="8">The sequence shown here is derived from an EMBL/GenBank/DDBJ whole genome shotgun (WGS) entry which is preliminary data.</text>
</comment>
<dbReference type="InterPro" id="IPR015879">
    <property type="entry name" value="Ring_hydroxy_dOase_asu_C_dom"/>
</dbReference>
<keyword evidence="5" id="KW-0408">Iron</keyword>
<dbReference type="PANTHER" id="PTHR43756:SF1">
    <property type="entry name" value="3-PHENYLPROPIONATE_CINNAMIC ACID DIOXYGENASE SUBUNIT ALPHA"/>
    <property type="match status" value="1"/>
</dbReference>
<dbReference type="CDD" id="cd00680">
    <property type="entry name" value="RHO_alpha_C"/>
    <property type="match status" value="1"/>
</dbReference>
<dbReference type="Pfam" id="PF00355">
    <property type="entry name" value="Rieske"/>
    <property type="match status" value="1"/>
</dbReference>
<dbReference type="PANTHER" id="PTHR43756">
    <property type="entry name" value="CHOLINE MONOOXYGENASE, CHLOROPLASTIC"/>
    <property type="match status" value="1"/>
</dbReference>
<dbReference type="AlphaFoldDB" id="A0A2J7TDS4"/>
<dbReference type="EMBL" id="PDZR01000022">
    <property type="protein sequence ID" value="PNG24925.1"/>
    <property type="molecule type" value="Genomic_DNA"/>
</dbReference>
<dbReference type="SUPFAM" id="SSF50022">
    <property type="entry name" value="ISP domain"/>
    <property type="match status" value="1"/>
</dbReference>